<evidence type="ECO:0000313" key="2">
    <source>
        <dbReference type="Proteomes" id="UP000314294"/>
    </source>
</evidence>
<sequence length="96" mass="11165">MLKKRKWPLKGWHKRFFVLDNGILKYSKSPIDVSNPDYNPQAETGQPSLISAWLEHDSAETSATRVVMLNVCRHDRNRDQRIVHSVDHLFSRFGCS</sequence>
<protein>
    <submittedName>
        <fullName evidence="1">Oxysterol-binding protein-related protein 6</fullName>
    </submittedName>
</protein>
<dbReference type="EMBL" id="SRLO01012387">
    <property type="protein sequence ID" value="TNN25494.1"/>
    <property type="molecule type" value="Genomic_DNA"/>
</dbReference>
<keyword evidence="2" id="KW-1185">Reference proteome</keyword>
<dbReference type="InterPro" id="IPR011993">
    <property type="entry name" value="PH-like_dom_sf"/>
</dbReference>
<dbReference type="OrthoDB" id="1854502at2759"/>
<evidence type="ECO:0000313" key="1">
    <source>
        <dbReference type="EMBL" id="TNN25494.1"/>
    </source>
</evidence>
<name>A0A4Z2EAC9_9TELE</name>
<proteinExistence type="predicted"/>
<accession>A0A4Z2EAC9</accession>
<dbReference type="Proteomes" id="UP000314294">
    <property type="component" value="Unassembled WGS sequence"/>
</dbReference>
<gene>
    <name evidence="1" type="primary">Osbpl6_0</name>
    <name evidence="1" type="ORF">EYF80_064376</name>
</gene>
<reference evidence="1 2" key="1">
    <citation type="submission" date="2019-03" db="EMBL/GenBank/DDBJ databases">
        <title>First draft genome of Liparis tanakae, snailfish: a comprehensive survey of snailfish specific genes.</title>
        <authorList>
            <person name="Kim W."/>
            <person name="Song I."/>
            <person name="Jeong J.-H."/>
            <person name="Kim D."/>
            <person name="Kim S."/>
            <person name="Ryu S."/>
            <person name="Song J.Y."/>
            <person name="Lee S.K."/>
        </authorList>
    </citation>
    <scope>NUCLEOTIDE SEQUENCE [LARGE SCALE GENOMIC DNA]</scope>
    <source>
        <tissue evidence="1">Muscle</tissue>
    </source>
</reference>
<dbReference type="Gene3D" id="2.30.29.30">
    <property type="entry name" value="Pleckstrin-homology domain (PH domain)/Phosphotyrosine-binding domain (PTB)"/>
    <property type="match status" value="1"/>
</dbReference>
<comment type="caution">
    <text evidence="1">The sequence shown here is derived from an EMBL/GenBank/DDBJ whole genome shotgun (WGS) entry which is preliminary data.</text>
</comment>
<organism evidence="1 2">
    <name type="scientific">Liparis tanakae</name>
    <name type="common">Tanaka's snailfish</name>
    <dbReference type="NCBI Taxonomy" id="230148"/>
    <lineage>
        <taxon>Eukaryota</taxon>
        <taxon>Metazoa</taxon>
        <taxon>Chordata</taxon>
        <taxon>Craniata</taxon>
        <taxon>Vertebrata</taxon>
        <taxon>Euteleostomi</taxon>
        <taxon>Actinopterygii</taxon>
        <taxon>Neopterygii</taxon>
        <taxon>Teleostei</taxon>
        <taxon>Neoteleostei</taxon>
        <taxon>Acanthomorphata</taxon>
        <taxon>Eupercaria</taxon>
        <taxon>Perciformes</taxon>
        <taxon>Cottioidei</taxon>
        <taxon>Cottales</taxon>
        <taxon>Liparidae</taxon>
        <taxon>Liparis</taxon>
    </lineage>
</organism>
<dbReference type="SUPFAM" id="SSF50729">
    <property type="entry name" value="PH domain-like"/>
    <property type="match status" value="1"/>
</dbReference>
<dbReference type="AlphaFoldDB" id="A0A4Z2EAC9"/>